<dbReference type="Pfam" id="PF13649">
    <property type="entry name" value="Methyltransf_25"/>
    <property type="match status" value="1"/>
</dbReference>
<evidence type="ECO:0000259" key="3">
    <source>
        <dbReference type="Pfam" id="PF13649"/>
    </source>
</evidence>
<evidence type="ECO:0000256" key="1">
    <source>
        <dbReference type="ARBA" id="ARBA00022603"/>
    </source>
</evidence>
<dbReference type="SUPFAM" id="SSF53335">
    <property type="entry name" value="S-adenosyl-L-methionine-dependent methyltransferases"/>
    <property type="match status" value="1"/>
</dbReference>
<feature type="domain" description="Methyltransferase" evidence="3">
    <location>
        <begin position="42"/>
        <end position="134"/>
    </location>
</feature>
<dbReference type="Proteomes" id="UP001164439">
    <property type="component" value="Chromosome"/>
</dbReference>
<dbReference type="PANTHER" id="PTHR43861">
    <property type="entry name" value="TRANS-ACONITATE 2-METHYLTRANSFERASE-RELATED"/>
    <property type="match status" value="1"/>
</dbReference>
<keyword evidence="2" id="KW-0808">Transferase</keyword>
<dbReference type="CDD" id="cd02440">
    <property type="entry name" value="AdoMet_MTases"/>
    <property type="match status" value="1"/>
</dbReference>
<evidence type="ECO:0000313" key="5">
    <source>
        <dbReference type="Proteomes" id="UP001164439"/>
    </source>
</evidence>
<dbReference type="PANTHER" id="PTHR43861:SF1">
    <property type="entry name" value="TRANS-ACONITATE 2-METHYLTRANSFERASE"/>
    <property type="match status" value="1"/>
</dbReference>
<gene>
    <name evidence="4" type="ORF">STRCI_001645</name>
</gene>
<dbReference type="Gene3D" id="3.40.50.150">
    <property type="entry name" value="Vaccinia Virus protein VP39"/>
    <property type="match status" value="1"/>
</dbReference>
<dbReference type="GO" id="GO:0032259">
    <property type="term" value="P:methylation"/>
    <property type="evidence" value="ECO:0007669"/>
    <property type="project" value="UniProtKB-KW"/>
</dbReference>
<evidence type="ECO:0000256" key="2">
    <source>
        <dbReference type="ARBA" id="ARBA00022679"/>
    </source>
</evidence>
<accession>A0ABY7K7N2</accession>
<evidence type="ECO:0000313" key="4">
    <source>
        <dbReference type="EMBL" id="WAZ20522.1"/>
    </source>
</evidence>
<name>A0ABY7K7N2_9ACTN</name>
<organism evidence="4 5">
    <name type="scientific">Streptomyces cinnabarinus</name>
    <dbReference type="NCBI Taxonomy" id="67287"/>
    <lineage>
        <taxon>Bacteria</taxon>
        <taxon>Bacillati</taxon>
        <taxon>Actinomycetota</taxon>
        <taxon>Actinomycetes</taxon>
        <taxon>Kitasatosporales</taxon>
        <taxon>Streptomycetaceae</taxon>
        <taxon>Streptomyces</taxon>
    </lineage>
</organism>
<protein>
    <submittedName>
        <fullName evidence="4">Class I SAM-dependent methyltransferase</fullName>
    </submittedName>
</protein>
<proteinExistence type="predicted"/>
<keyword evidence="1 4" id="KW-0489">Methyltransferase</keyword>
<dbReference type="EMBL" id="CP114413">
    <property type="protein sequence ID" value="WAZ20522.1"/>
    <property type="molecule type" value="Genomic_DNA"/>
</dbReference>
<reference evidence="4" key="1">
    <citation type="submission" date="2022-12" db="EMBL/GenBank/DDBJ databases">
        <authorList>
            <person name="Ruckert C."/>
            <person name="Busche T."/>
            <person name="Kalinowski J."/>
            <person name="Wittmann C."/>
        </authorList>
    </citation>
    <scope>NUCLEOTIDE SEQUENCE</scope>
    <source>
        <strain evidence="4">DSM 40467</strain>
    </source>
</reference>
<sequence length="239" mass="25898">MSEFDTLAWFYDRHWGPDYAAVVIRPLRELLLEHLPRDRPLLDACCGTGHATALFAEWGFRTAGFDLSPAMLARARVNAPSARLWAADVRRCGARSGAFGAVVSTYNSLDHLPRGGDALGRALGELGRVLAPGGVLFFDLNTVESAARTWHGSFVVRRAGAECRTDSDFDLATGTGRARLRITRAGKCEEAMITLSVHPLAEVTAALERAGLRRRRVLTAAELGLGALAGRLFVLAERV</sequence>
<dbReference type="InterPro" id="IPR029063">
    <property type="entry name" value="SAM-dependent_MTases_sf"/>
</dbReference>
<dbReference type="RefSeq" id="WP_269658189.1">
    <property type="nucleotide sequence ID" value="NZ_CP114413.1"/>
</dbReference>
<dbReference type="GO" id="GO:0008168">
    <property type="term" value="F:methyltransferase activity"/>
    <property type="evidence" value="ECO:0007669"/>
    <property type="project" value="UniProtKB-KW"/>
</dbReference>
<keyword evidence="5" id="KW-1185">Reference proteome</keyword>
<dbReference type="InterPro" id="IPR041698">
    <property type="entry name" value="Methyltransf_25"/>
</dbReference>